<dbReference type="Gene3D" id="3.30.720.110">
    <property type="match status" value="1"/>
</dbReference>
<feature type="domain" description="VOC" evidence="2">
    <location>
        <begin position="3"/>
        <end position="120"/>
    </location>
</feature>
<sequence>MITPSMTIIYVDSPEKSADFYQQLLGVAPVEKSPTFAMFVFSNGFKLAMWSKHTVEPAAKASGGGGEISFVCEQQEQVDALYQQWQAAGLTIAQHPVAMDFGYTFVAEDLDGHRLRVYQFYG</sequence>
<gene>
    <name evidence="3" type="ORF">BMI79_01590</name>
</gene>
<evidence type="ECO:0000313" key="3">
    <source>
        <dbReference type="EMBL" id="OMQ27047.1"/>
    </source>
</evidence>
<dbReference type="RefSeq" id="WP_076940088.1">
    <property type="nucleotide sequence ID" value="NZ_MOXD01000001.1"/>
</dbReference>
<organism evidence="3 4">
    <name type="scientific">Serratia oryzae</name>
    <dbReference type="NCBI Taxonomy" id="2034155"/>
    <lineage>
        <taxon>Bacteria</taxon>
        <taxon>Pseudomonadati</taxon>
        <taxon>Pseudomonadota</taxon>
        <taxon>Gammaproteobacteria</taxon>
        <taxon>Enterobacterales</taxon>
        <taxon>Yersiniaceae</taxon>
        <taxon>Serratia</taxon>
    </lineage>
</organism>
<feature type="binding site" evidence="1">
    <location>
        <begin position="35"/>
        <end position="36"/>
    </location>
    <ligand>
        <name>D-alanylgriseoluteate</name>
        <dbReference type="ChEBI" id="CHEBI:167053"/>
    </ligand>
</feature>
<dbReference type="EMBL" id="MOXD01000001">
    <property type="protein sequence ID" value="OMQ27047.1"/>
    <property type="molecule type" value="Genomic_DNA"/>
</dbReference>
<dbReference type="STRING" id="2034155.BMI79_01590"/>
<dbReference type="PANTHER" id="PTHR36503:SF1">
    <property type="entry name" value="BLR2520 PROTEIN"/>
    <property type="match status" value="1"/>
</dbReference>
<dbReference type="InterPro" id="IPR004360">
    <property type="entry name" value="Glyas_Fos-R_dOase_dom"/>
</dbReference>
<dbReference type="InterPro" id="IPR026275">
    <property type="entry name" value="Glyoxalase/dOase/EhpR"/>
</dbReference>
<evidence type="ECO:0000313" key="4">
    <source>
        <dbReference type="Proteomes" id="UP000216021"/>
    </source>
</evidence>
<dbReference type="OrthoDB" id="9806945at2"/>
<dbReference type="Proteomes" id="UP000216021">
    <property type="component" value="Unassembled WGS sequence"/>
</dbReference>
<protein>
    <submittedName>
        <fullName evidence="3">Drug:proton antiporter</fullName>
    </submittedName>
</protein>
<dbReference type="AlphaFoldDB" id="A0A1S8CQA5"/>
<feature type="binding site" evidence="1">
    <location>
        <position position="50"/>
    </location>
    <ligand>
        <name>D-alanylgriseoluteate</name>
        <dbReference type="ChEBI" id="CHEBI:167053"/>
    </ligand>
</feature>
<dbReference type="PIRSF" id="PIRSF039020">
    <property type="entry name" value="EhpR"/>
    <property type="match status" value="1"/>
</dbReference>
<comment type="caution">
    <text evidence="3">The sequence shown here is derived from an EMBL/GenBank/DDBJ whole genome shotgun (WGS) entry which is preliminary data.</text>
</comment>
<dbReference type="PROSITE" id="PS51819">
    <property type="entry name" value="VOC"/>
    <property type="match status" value="1"/>
</dbReference>
<dbReference type="SUPFAM" id="SSF54593">
    <property type="entry name" value="Glyoxalase/Bleomycin resistance protein/Dihydroxybiphenyl dioxygenase"/>
    <property type="match status" value="1"/>
</dbReference>
<proteinExistence type="predicted"/>
<dbReference type="Pfam" id="PF00903">
    <property type="entry name" value="Glyoxalase"/>
    <property type="match status" value="1"/>
</dbReference>
<accession>A0A1S8CQA5</accession>
<dbReference type="Gene3D" id="3.30.720.120">
    <property type="match status" value="1"/>
</dbReference>
<evidence type="ECO:0000256" key="1">
    <source>
        <dbReference type="PIRSR" id="PIRSR039020-50"/>
    </source>
</evidence>
<keyword evidence="4" id="KW-1185">Reference proteome</keyword>
<reference evidence="3 4" key="1">
    <citation type="submission" date="2016-11" db="EMBL/GenBank/DDBJ databases">
        <title>Rahnella oryzae sp. nov., isolated from rice root.</title>
        <authorList>
            <person name="Zhang X.-X."/>
            <person name="Zhang J."/>
        </authorList>
    </citation>
    <scope>NUCLEOTIDE SEQUENCE [LARGE SCALE GENOMIC DNA]</scope>
    <source>
        <strain evidence="3 4">J11-6</strain>
    </source>
</reference>
<name>A0A1S8CQA5_9GAMM</name>
<dbReference type="InterPro" id="IPR029068">
    <property type="entry name" value="Glyas_Bleomycin-R_OHBP_Dase"/>
</dbReference>
<dbReference type="InterPro" id="IPR037523">
    <property type="entry name" value="VOC_core"/>
</dbReference>
<evidence type="ECO:0000259" key="2">
    <source>
        <dbReference type="PROSITE" id="PS51819"/>
    </source>
</evidence>
<dbReference type="PANTHER" id="PTHR36503">
    <property type="entry name" value="BLR2520 PROTEIN"/>
    <property type="match status" value="1"/>
</dbReference>